<evidence type="ECO:0000313" key="3">
    <source>
        <dbReference type="Proteomes" id="UP001443914"/>
    </source>
</evidence>
<keyword evidence="3" id="KW-1185">Reference proteome</keyword>
<dbReference type="Proteomes" id="UP001443914">
    <property type="component" value="Unassembled WGS sequence"/>
</dbReference>
<evidence type="ECO:0000313" key="2">
    <source>
        <dbReference type="EMBL" id="KAK9727091.1"/>
    </source>
</evidence>
<organism evidence="2 3">
    <name type="scientific">Saponaria officinalis</name>
    <name type="common">Common soapwort</name>
    <name type="synonym">Lychnis saponaria</name>
    <dbReference type="NCBI Taxonomy" id="3572"/>
    <lineage>
        <taxon>Eukaryota</taxon>
        <taxon>Viridiplantae</taxon>
        <taxon>Streptophyta</taxon>
        <taxon>Embryophyta</taxon>
        <taxon>Tracheophyta</taxon>
        <taxon>Spermatophyta</taxon>
        <taxon>Magnoliopsida</taxon>
        <taxon>eudicotyledons</taxon>
        <taxon>Gunneridae</taxon>
        <taxon>Pentapetalae</taxon>
        <taxon>Caryophyllales</taxon>
        <taxon>Caryophyllaceae</taxon>
        <taxon>Caryophylleae</taxon>
        <taxon>Saponaria</taxon>
    </lineage>
</organism>
<reference evidence="2" key="1">
    <citation type="submission" date="2024-03" db="EMBL/GenBank/DDBJ databases">
        <title>WGS assembly of Saponaria officinalis var. Norfolk2.</title>
        <authorList>
            <person name="Jenkins J."/>
            <person name="Shu S."/>
            <person name="Grimwood J."/>
            <person name="Barry K."/>
            <person name="Goodstein D."/>
            <person name="Schmutz J."/>
            <person name="Leebens-Mack J."/>
            <person name="Osbourn A."/>
        </authorList>
    </citation>
    <scope>NUCLEOTIDE SEQUENCE [LARGE SCALE GENOMIC DNA]</scope>
    <source>
        <strain evidence="2">JIC</strain>
    </source>
</reference>
<sequence length="176" mass="20135">MTGQIVLRSSSSSVMNRRIPLLAGTLQSPAKSTPTRNRKKSKSNIGEVAGKTTADICVICCCCPCVVVEFLILAVKLPANVVRRMWKNRRQKELIKKNKTNESSGVLHHHNHRHYNQHHRKHVDESSEMNMKEYEMVKVSIDGAAEAAVELDNQMWERFRDAGFWRSPSRRHIMSN</sequence>
<protein>
    <submittedName>
        <fullName evidence="2">Uncharacterized protein</fullName>
    </submittedName>
</protein>
<gene>
    <name evidence="2" type="ORF">RND81_05G257100</name>
</gene>
<dbReference type="AlphaFoldDB" id="A0AAW1L2E4"/>
<dbReference type="PANTHER" id="PTHR33264">
    <property type="entry name" value="EXPRESSED PROTEIN"/>
    <property type="match status" value="1"/>
</dbReference>
<dbReference type="PANTHER" id="PTHR33264:SF8">
    <property type="entry name" value="EXPRESSED PROTEIN"/>
    <property type="match status" value="1"/>
</dbReference>
<name>A0AAW1L2E4_SAPOF</name>
<accession>A0AAW1L2E4</accession>
<dbReference type="EMBL" id="JBDFQZ010000005">
    <property type="protein sequence ID" value="KAK9727091.1"/>
    <property type="molecule type" value="Genomic_DNA"/>
</dbReference>
<feature type="compositionally biased region" description="Polar residues" evidence="1">
    <location>
        <begin position="25"/>
        <end position="35"/>
    </location>
</feature>
<proteinExistence type="predicted"/>
<evidence type="ECO:0000256" key="1">
    <source>
        <dbReference type="SAM" id="MobiDB-lite"/>
    </source>
</evidence>
<feature type="region of interest" description="Disordered" evidence="1">
    <location>
        <begin position="24"/>
        <end position="44"/>
    </location>
</feature>
<comment type="caution">
    <text evidence="2">The sequence shown here is derived from an EMBL/GenBank/DDBJ whole genome shotgun (WGS) entry which is preliminary data.</text>
</comment>